<keyword evidence="2" id="KW-0479">Metal-binding</keyword>
<dbReference type="Gene3D" id="3.30.160.60">
    <property type="entry name" value="Classic Zinc Finger"/>
    <property type="match status" value="2"/>
</dbReference>
<evidence type="ECO:0000313" key="11">
    <source>
        <dbReference type="Proteomes" id="UP000218209"/>
    </source>
</evidence>
<feature type="domain" description="C2H2-type" evidence="9">
    <location>
        <begin position="535"/>
        <end position="563"/>
    </location>
</feature>
<dbReference type="SUPFAM" id="SSF57667">
    <property type="entry name" value="beta-beta-alpha zinc fingers"/>
    <property type="match status" value="2"/>
</dbReference>
<evidence type="ECO:0000256" key="8">
    <source>
        <dbReference type="SAM" id="MobiDB-lite"/>
    </source>
</evidence>
<feature type="domain" description="C2H2-type" evidence="9">
    <location>
        <begin position="564"/>
        <end position="592"/>
    </location>
</feature>
<feature type="region of interest" description="Disordered" evidence="8">
    <location>
        <begin position="357"/>
        <end position="388"/>
    </location>
</feature>
<dbReference type="PANTHER" id="PTHR16515:SF49">
    <property type="entry name" value="GASTRULA ZINC FINGER PROTEIN XLCGF49.1-LIKE-RELATED"/>
    <property type="match status" value="1"/>
</dbReference>
<dbReference type="OrthoDB" id="5693at2759"/>
<keyword evidence="11" id="KW-1185">Reference proteome</keyword>
<evidence type="ECO:0000259" key="9">
    <source>
        <dbReference type="PROSITE" id="PS50157"/>
    </source>
</evidence>
<evidence type="ECO:0000256" key="2">
    <source>
        <dbReference type="ARBA" id="ARBA00022723"/>
    </source>
</evidence>
<reference evidence="10 11" key="1">
    <citation type="submission" date="2017-03" db="EMBL/GenBank/DDBJ databases">
        <title>WGS assembly of Porphyra umbilicalis.</title>
        <authorList>
            <person name="Brawley S.H."/>
            <person name="Blouin N.A."/>
            <person name="Ficko-Blean E."/>
            <person name="Wheeler G.L."/>
            <person name="Lohr M."/>
            <person name="Goodson H.V."/>
            <person name="Jenkins J.W."/>
            <person name="Blaby-Haas C.E."/>
            <person name="Helliwell K.E."/>
            <person name="Chan C."/>
            <person name="Marriage T."/>
            <person name="Bhattacharya D."/>
            <person name="Klein A.S."/>
            <person name="Badis Y."/>
            <person name="Brodie J."/>
            <person name="Cao Y."/>
            <person name="Collen J."/>
            <person name="Dittami S.M."/>
            <person name="Gachon C.M."/>
            <person name="Green B.R."/>
            <person name="Karpowicz S."/>
            <person name="Kim J.W."/>
            <person name="Kudahl U."/>
            <person name="Lin S."/>
            <person name="Michel G."/>
            <person name="Mittag M."/>
            <person name="Olson B.J."/>
            <person name="Pangilinan J."/>
            <person name="Peng Y."/>
            <person name="Qiu H."/>
            <person name="Shu S."/>
            <person name="Singer J.T."/>
            <person name="Smith A.G."/>
            <person name="Sprecher B.N."/>
            <person name="Wagner V."/>
            <person name="Wang W."/>
            <person name="Wang Z.-Y."/>
            <person name="Yan J."/>
            <person name="Yarish C."/>
            <person name="Zoeuner-Riek S."/>
            <person name="Zhuang Y."/>
            <person name="Zou Y."/>
            <person name="Lindquist E.A."/>
            <person name="Grimwood J."/>
            <person name="Barry K."/>
            <person name="Rokhsar D.S."/>
            <person name="Schmutz J."/>
            <person name="Stiller J.W."/>
            <person name="Grossman A.R."/>
            <person name="Prochnik S.E."/>
        </authorList>
    </citation>
    <scope>NUCLEOTIDE SEQUENCE [LARGE SCALE GENOMIC DNA]</scope>
    <source>
        <strain evidence="10">4086291</strain>
    </source>
</reference>
<keyword evidence="3" id="KW-0677">Repeat</keyword>
<evidence type="ECO:0000256" key="1">
    <source>
        <dbReference type="ARBA" id="ARBA00004123"/>
    </source>
</evidence>
<feature type="compositionally biased region" description="Low complexity" evidence="8">
    <location>
        <begin position="424"/>
        <end position="454"/>
    </location>
</feature>
<dbReference type="SMART" id="SM00355">
    <property type="entry name" value="ZnF_C2H2"/>
    <property type="match status" value="4"/>
</dbReference>
<dbReference type="GO" id="GO:0010468">
    <property type="term" value="P:regulation of gene expression"/>
    <property type="evidence" value="ECO:0007669"/>
    <property type="project" value="TreeGrafter"/>
</dbReference>
<keyword evidence="4 7" id="KW-0863">Zinc-finger</keyword>
<proteinExistence type="predicted"/>
<dbReference type="InterPro" id="IPR050331">
    <property type="entry name" value="Zinc_finger"/>
</dbReference>
<dbReference type="InterPro" id="IPR036236">
    <property type="entry name" value="Znf_C2H2_sf"/>
</dbReference>
<evidence type="ECO:0000256" key="7">
    <source>
        <dbReference type="PROSITE-ProRule" id="PRU00042"/>
    </source>
</evidence>
<gene>
    <name evidence="10" type="ORF">BU14_0167s0017</name>
</gene>
<keyword evidence="6" id="KW-0539">Nucleus</keyword>
<feature type="compositionally biased region" description="Gly residues" evidence="8">
    <location>
        <begin position="358"/>
        <end position="373"/>
    </location>
</feature>
<feature type="domain" description="C2H2-type" evidence="9">
    <location>
        <begin position="506"/>
        <end position="534"/>
    </location>
</feature>
<sequence>MGPYTTPPRGGRGGGGSRVGPLAAAVAAGGSAFASSPMSGIMTRGAAAAARPPPPLLDFGDEFSHFLAEVDDVVASPRHAVTAAGGGGCRPTGVLCDNGRPVVLSPLFSGDGGGFAAAPDSAVSLSRASLCSPSQSSVVDSPLVGGGCGGDGSGGSSASGSATPLLPSTGLGVDHLFLACTSPFDPVTTYPPGSGQVGRPAHQAVTAGVASPHATPEAAVRDLERLLAADPIDGPAEGVAVGGDRDDHAPGMSMDDGWGYGPPPAESLTSRAGGQSAGGATHAVVGLLDELSPPPARDYGRSLTHHLPASDEPSMDMAAESAAAAFDVNPNFERFLDAAVGTESAFFGTLTMHTPDAGRGGGGGVGGGDGGGAYRPPSESVDGPSPSASSLCARMARACALPGGGGGSGICASTPSIDRIRLPPSIAATSSPSDASTLTPSPAAPTAVPSPVAPRGGRGMTDYRMMPLPPPRSSLAVKAHAVPAGASPGEQHPAELGVTAEVQTTLRCSSCPAVFRKQHNLSKHVRSVHLRKRPHVCSMCNSAFGEKNKLVKHRLTVHEKQRNYDCRLCALKFGQASDLKRHVNIVHKGHRPYSCTACIGRAFGRKASLKQHLMSMHRHKAGSGELKKVLEHASQVAAAAIAASAAVENDLPLSDGELDGDGDDDSVVGAGVLGTSSFSAGSLWTSAPLSSTHSRDALMLGASLSGASLGPVGGGVSPASKANAAAAAAAAAASAAFSTDPYGGIDTLAVPDDHARRLRLAAAAAAAQSVRLPRR</sequence>
<comment type="subcellular location">
    <subcellularLocation>
        <location evidence="1">Nucleus</location>
    </subcellularLocation>
</comment>
<dbReference type="EMBL" id="KV918850">
    <property type="protein sequence ID" value="OSX76945.1"/>
    <property type="molecule type" value="Genomic_DNA"/>
</dbReference>
<name>A0A1X6P867_PORUM</name>
<dbReference type="PROSITE" id="PS50157">
    <property type="entry name" value="ZINC_FINGER_C2H2_2"/>
    <property type="match status" value="3"/>
</dbReference>
<dbReference type="Pfam" id="PF00096">
    <property type="entry name" value="zf-C2H2"/>
    <property type="match status" value="1"/>
</dbReference>
<dbReference type="AlphaFoldDB" id="A0A1X6P867"/>
<dbReference type="InterPro" id="IPR013087">
    <property type="entry name" value="Znf_C2H2_type"/>
</dbReference>
<evidence type="ECO:0000256" key="3">
    <source>
        <dbReference type="ARBA" id="ARBA00022737"/>
    </source>
</evidence>
<organism evidence="10 11">
    <name type="scientific">Porphyra umbilicalis</name>
    <name type="common">Purple laver</name>
    <name type="synonym">Red alga</name>
    <dbReference type="NCBI Taxonomy" id="2786"/>
    <lineage>
        <taxon>Eukaryota</taxon>
        <taxon>Rhodophyta</taxon>
        <taxon>Bangiophyceae</taxon>
        <taxon>Bangiales</taxon>
        <taxon>Bangiaceae</taxon>
        <taxon>Porphyra</taxon>
    </lineage>
</organism>
<evidence type="ECO:0000256" key="4">
    <source>
        <dbReference type="ARBA" id="ARBA00022771"/>
    </source>
</evidence>
<dbReference type="Proteomes" id="UP000218209">
    <property type="component" value="Unassembled WGS sequence"/>
</dbReference>
<dbReference type="PROSITE" id="PS00028">
    <property type="entry name" value="ZINC_FINGER_C2H2_1"/>
    <property type="match status" value="3"/>
</dbReference>
<keyword evidence="5" id="KW-0862">Zinc</keyword>
<dbReference type="GO" id="GO:0005634">
    <property type="term" value="C:nucleus"/>
    <property type="evidence" value="ECO:0007669"/>
    <property type="project" value="UniProtKB-SubCell"/>
</dbReference>
<feature type="region of interest" description="Disordered" evidence="8">
    <location>
        <begin position="234"/>
        <end position="280"/>
    </location>
</feature>
<accession>A0A1X6P867</accession>
<evidence type="ECO:0000256" key="6">
    <source>
        <dbReference type="ARBA" id="ARBA00023242"/>
    </source>
</evidence>
<dbReference type="GO" id="GO:0008270">
    <property type="term" value="F:zinc ion binding"/>
    <property type="evidence" value="ECO:0007669"/>
    <property type="project" value="UniProtKB-KW"/>
</dbReference>
<evidence type="ECO:0000256" key="5">
    <source>
        <dbReference type="ARBA" id="ARBA00022833"/>
    </source>
</evidence>
<feature type="region of interest" description="Disordered" evidence="8">
    <location>
        <begin position="424"/>
        <end position="461"/>
    </location>
</feature>
<evidence type="ECO:0000313" key="10">
    <source>
        <dbReference type="EMBL" id="OSX76945.1"/>
    </source>
</evidence>
<dbReference type="PANTHER" id="PTHR16515">
    <property type="entry name" value="PR DOMAIN ZINC FINGER PROTEIN"/>
    <property type="match status" value="1"/>
</dbReference>
<protein>
    <recommendedName>
        <fullName evidence="9">C2H2-type domain-containing protein</fullName>
    </recommendedName>
</protein>